<evidence type="ECO:0000313" key="4">
    <source>
        <dbReference type="Proteomes" id="UP001194580"/>
    </source>
</evidence>
<feature type="transmembrane region" description="Helical" evidence="2">
    <location>
        <begin position="6"/>
        <end position="25"/>
    </location>
</feature>
<dbReference type="AlphaFoldDB" id="A0AAD4HBT0"/>
<sequence length="148" mass="15634">MANPVEIFFVIAIIIIILSCIGMCIRPKALPPAVQHCSGCRCHEQSQGEVQLQWTPVVVTVPAGSQPPYAYAPPPVDSLSDKNQHGPATTTSFVNNAGIRLEVAPPAATVIDMYSSSSAVPPAADFSTHPKPTVVTTMHGESESDGRN</sequence>
<organism evidence="3 4">
    <name type="scientific">Linnemannia exigua</name>
    <dbReference type="NCBI Taxonomy" id="604196"/>
    <lineage>
        <taxon>Eukaryota</taxon>
        <taxon>Fungi</taxon>
        <taxon>Fungi incertae sedis</taxon>
        <taxon>Mucoromycota</taxon>
        <taxon>Mortierellomycotina</taxon>
        <taxon>Mortierellomycetes</taxon>
        <taxon>Mortierellales</taxon>
        <taxon>Mortierellaceae</taxon>
        <taxon>Linnemannia</taxon>
    </lineage>
</organism>
<proteinExistence type="predicted"/>
<keyword evidence="2" id="KW-1133">Transmembrane helix</keyword>
<dbReference type="Proteomes" id="UP001194580">
    <property type="component" value="Unassembled WGS sequence"/>
</dbReference>
<evidence type="ECO:0000313" key="3">
    <source>
        <dbReference type="EMBL" id="KAG0281825.1"/>
    </source>
</evidence>
<name>A0AAD4HBT0_9FUNG</name>
<comment type="caution">
    <text evidence="3">The sequence shown here is derived from an EMBL/GenBank/DDBJ whole genome shotgun (WGS) entry which is preliminary data.</text>
</comment>
<accession>A0AAD4HBT0</accession>
<reference evidence="3" key="1">
    <citation type="journal article" date="2020" name="Fungal Divers.">
        <title>Resolving the Mortierellaceae phylogeny through synthesis of multi-gene phylogenetics and phylogenomics.</title>
        <authorList>
            <person name="Vandepol N."/>
            <person name="Liber J."/>
            <person name="Desiro A."/>
            <person name="Na H."/>
            <person name="Kennedy M."/>
            <person name="Barry K."/>
            <person name="Grigoriev I.V."/>
            <person name="Miller A.N."/>
            <person name="O'Donnell K."/>
            <person name="Stajich J.E."/>
            <person name="Bonito G."/>
        </authorList>
    </citation>
    <scope>NUCLEOTIDE SEQUENCE</scope>
    <source>
        <strain evidence="3">NRRL 28262</strain>
    </source>
</reference>
<protein>
    <submittedName>
        <fullName evidence="3">Uncharacterized protein</fullName>
    </submittedName>
</protein>
<evidence type="ECO:0000256" key="2">
    <source>
        <dbReference type="SAM" id="Phobius"/>
    </source>
</evidence>
<keyword evidence="2" id="KW-0472">Membrane</keyword>
<keyword evidence="4" id="KW-1185">Reference proteome</keyword>
<keyword evidence="2" id="KW-0812">Transmembrane</keyword>
<evidence type="ECO:0000256" key="1">
    <source>
        <dbReference type="SAM" id="MobiDB-lite"/>
    </source>
</evidence>
<dbReference type="EMBL" id="JAAAIL010000006">
    <property type="protein sequence ID" value="KAG0281825.1"/>
    <property type="molecule type" value="Genomic_DNA"/>
</dbReference>
<feature type="region of interest" description="Disordered" evidence="1">
    <location>
        <begin position="70"/>
        <end position="91"/>
    </location>
</feature>
<gene>
    <name evidence="3" type="ORF">BGZ95_009762</name>
</gene>
<feature type="region of interest" description="Disordered" evidence="1">
    <location>
        <begin position="122"/>
        <end position="148"/>
    </location>
</feature>